<reference evidence="3" key="2">
    <citation type="submission" date="2017-02" db="UniProtKB">
        <authorList>
            <consortium name="WormBaseParasite"/>
        </authorList>
    </citation>
    <scope>IDENTIFICATION</scope>
</reference>
<dbReference type="WBParaSite" id="ACAC_0001318901-mRNA-1">
    <property type="protein sequence ID" value="ACAC_0001318901-mRNA-1"/>
    <property type="gene ID" value="ACAC_0001318901"/>
</dbReference>
<reference evidence="2" key="1">
    <citation type="submission" date="2012-09" db="EMBL/GenBank/DDBJ databases">
        <authorList>
            <person name="Martin A.A."/>
        </authorList>
    </citation>
    <scope>NUCLEOTIDE SEQUENCE</scope>
</reference>
<evidence type="ECO:0000256" key="1">
    <source>
        <dbReference type="SAM" id="MobiDB-lite"/>
    </source>
</evidence>
<keyword evidence="2" id="KW-1185">Reference proteome</keyword>
<proteinExistence type="predicted"/>
<sequence>MSLRQGALTRAANRLLSNLDDGEDLASFQVELPYDEVDRISYVSTLREKIAGATLAIKFEMESVQTTLDKYNEEADHLDPNILPTEDARKRISANTERTLELLDRATRYLFKFFKLKKILEDVKDVSSRTNFSPPAVNKPPIATPVPKFSGKL</sequence>
<feature type="region of interest" description="Disordered" evidence="1">
    <location>
        <begin position="130"/>
        <end position="153"/>
    </location>
</feature>
<dbReference type="Proteomes" id="UP000035642">
    <property type="component" value="Unassembled WGS sequence"/>
</dbReference>
<protein>
    <submittedName>
        <fullName evidence="3">SKA2 domain-containing protein</fullName>
    </submittedName>
</protein>
<evidence type="ECO:0000313" key="3">
    <source>
        <dbReference type="WBParaSite" id="ACAC_0001318901-mRNA-1"/>
    </source>
</evidence>
<dbReference type="AlphaFoldDB" id="A0A0K0DN64"/>
<organism evidence="2 3">
    <name type="scientific">Angiostrongylus cantonensis</name>
    <name type="common">Rat lungworm</name>
    <dbReference type="NCBI Taxonomy" id="6313"/>
    <lineage>
        <taxon>Eukaryota</taxon>
        <taxon>Metazoa</taxon>
        <taxon>Ecdysozoa</taxon>
        <taxon>Nematoda</taxon>
        <taxon>Chromadorea</taxon>
        <taxon>Rhabditida</taxon>
        <taxon>Rhabditina</taxon>
        <taxon>Rhabditomorpha</taxon>
        <taxon>Strongyloidea</taxon>
        <taxon>Metastrongylidae</taxon>
        <taxon>Angiostrongylus</taxon>
    </lineage>
</organism>
<name>A0A0K0DN64_ANGCA</name>
<accession>A0A0K0DN64</accession>
<evidence type="ECO:0000313" key="2">
    <source>
        <dbReference type="Proteomes" id="UP000035642"/>
    </source>
</evidence>